<evidence type="ECO:0000313" key="2">
    <source>
        <dbReference type="Proteomes" id="UP001281410"/>
    </source>
</evidence>
<organism evidence="1 2">
    <name type="scientific">Dipteronia sinensis</name>
    <dbReference type="NCBI Taxonomy" id="43782"/>
    <lineage>
        <taxon>Eukaryota</taxon>
        <taxon>Viridiplantae</taxon>
        <taxon>Streptophyta</taxon>
        <taxon>Embryophyta</taxon>
        <taxon>Tracheophyta</taxon>
        <taxon>Spermatophyta</taxon>
        <taxon>Magnoliopsida</taxon>
        <taxon>eudicotyledons</taxon>
        <taxon>Gunneridae</taxon>
        <taxon>Pentapetalae</taxon>
        <taxon>rosids</taxon>
        <taxon>malvids</taxon>
        <taxon>Sapindales</taxon>
        <taxon>Sapindaceae</taxon>
        <taxon>Hippocastanoideae</taxon>
        <taxon>Acereae</taxon>
        <taxon>Dipteronia</taxon>
    </lineage>
</organism>
<evidence type="ECO:0000313" key="1">
    <source>
        <dbReference type="EMBL" id="KAK3199610.1"/>
    </source>
</evidence>
<dbReference type="Proteomes" id="UP001281410">
    <property type="component" value="Unassembled WGS sequence"/>
</dbReference>
<dbReference type="AlphaFoldDB" id="A0AAE0A363"/>
<reference evidence="1" key="1">
    <citation type="journal article" date="2023" name="Plant J.">
        <title>Genome sequences and population genomics provide insights into the demographic history, inbreeding, and mutation load of two 'living fossil' tree species of Dipteronia.</title>
        <authorList>
            <person name="Feng Y."/>
            <person name="Comes H.P."/>
            <person name="Chen J."/>
            <person name="Zhu S."/>
            <person name="Lu R."/>
            <person name="Zhang X."/>
            <person name="Li P."/>
            <person name="Qiu J."/>
            <person name="Olsen K.M."/>
            <person name="Qiu Y."/>
        </authorList>
    </citation>
    <scope>NUCLEOTIDE SEQUENCE</scope>
    <source>
        <strain evidence="1">NBL</strain>
    </source>
</reference>
<name>A0AAE0A363_9ROSI</name>
<gene>
    <name evidence="1" type="ORF">Dsin_023025</name>
</gene>
<dbReference type="PANTHER" id="PTHR33116:SF75">
    <property type="entry name" value="RIBONUCLEASE H PROTEIN"/>
    <property type="match status" value="1"/>
</dbReference>
<sequence length="165" mass="18844">MKFLSKGDRLVLTTAALTSIPTFYMLVFKMPKGVALKIKKLQSKFFLGDGIEKKKFHSIRRVTVCMSKVTGGLGIGRIGDKNKRLLAKWAWCFGREQTAIWRDVICDKYKVDKMTLLWNSHSHSQASHLVKSMRSMYDDDDQTVKLLKEGLTKVLGLGDRIDFLE</sequence>
<proteinExistence type="predicted"/>
<keyword evidence="2" id="KW-1185">Reference proteome</keyword>
<dbReference type="EMBL" id="JANJYJ010000007">
    <property type="protein sequence ID" value="KAK3199610.1"/>
    <property type="molecule type" value="Genomic_DNA"/>
</dbReference>
<dbReference type="PANTHER" id="PTHR33116">
    <property type="entry name" value="REVERSE TRANSCRIPTASE ZINC-BINDING DOMAIN-CONTAINING PROTEIN-RELATED-RELATED"/>
    <property type="match status" value="1"/>
</dbReference>
<protein>
    <submittedName>
        <fullName evidence="1">Uncharacterized protein</fullName>
    </submittedName>
</protein>
<accession>A0AAE0A363</accession>
<comment type="caution">
    <text evidence="1">The sequence shown here is derived from an EMBL/GenBank/DDBJ whole genome shotgun (WGS) entry which is preliminary data.</text>
</comment>